<protein>
    <submittedName>
        <fullName evidence="4">Protein kinase</fullName>
    </submittedName>
</protein>
<dbReference type="EMBL" id="JAAZSQ010000008">
    <property type="protein sequence ID" value="NKX54915.1"/>
    <property type="molecule type" value="Genomic_DNA"/>
</dbReference>
<dbReference type="InterPro" id="IPR017441">
    <property type="entry name" value="Protein_kinase_ATP_BS"/>
</dbReference>
<organism evidence="4 5">
    <name type="scientific">Arthrobacter mobilis</name>
    <dbReference type="NCBI Taxonomy" id="2724944"/>
    <lineage>
        <taxon>Bacteria</taxon>
        <taxon>Bacillati</taxon>
        <taxon>Actinomycetota</taxon>
        <taxon>Actinomycetes</taxon>
        <taxon>Micrococcales</taxon>
        <taxon>Micrococcaceae</taxon>
        <taxon>Arthrobacter</taxon>
    </lineage>
</organism>
<evidence type="ECO:0000256" key="2">
    <source>
        <dbReference type="SAM" id="MobiDB-lite"/>
    </source>
</evidence>
<keyword evidence="1" id="KW-0547">Nucleotide-binding</keyword>
<name>A0A7X6HEF8_9MICC</name>
<keyword evidence="5" id="KW-1185">Reference proteome</keyword>
<evidence type="ECO:0000313" key="4">
    <source>
        <dbReference type="EMBL" id="NKX54915.1"/>
    </source>
</evidence>
<proteinExistence type="predicted"/>
<dbReference type="AlphaFoldDB" id="A0A7X6HEF8"/>
<dbReference type="PROSITE" id="PS00107">
    <property type="entry name" value="PROTEIN_KINASE_ATP"/>
    <property type="match status" value="1"/>
</dbReference>
<dbReference type="PANTHER" id="PTHR44329">
    <property type="entry name" value="SERINE/THREONINE-PROTEIN KINASE TNNI3K-RELATED"/>
    <property type="match status" value="1"/>
</dbReference>
<sequence>MDALQPSVQLQQPEPPAGQSGPEPPRPEAAGLRIVRWLGSGASASVWLAAAEDGTEYALKVFTGPDGARGSAGGSGADGEQVLLAGVEHEHLVQAYRQVATSLGPGLLLTFAAGGSLAGLVAARGPLSTGETVTVLTPLGQVLAFLHAQGIAHGDVSPGNVLFTAAGKPLLADLAAGQVAGSAPVRPAATPGFHPGTEAAGPAADVYALAALGWYALTGRVPAATQARPPLGILCPGVPAELAEVLEEGLDDSPAARPAAAEFARRVYRCAAAEPVDLAAAVHPSVVPQLLTRRRPDQRERSGRRRSVPPEPAGAGRTRAGRPRPDLGRLLLAGTALTAGLGLVAALLGMLAGGPGPGAGAAPAAGPAASPGPARPAGRPVPGRISAALASKDPVAALSGLAWLRTEAIRMRSTTLLQDVNVAGSAAMEADRRIMAALLDQDHWFSGLDATVQKAELVAASDTEAEVFAVVSTSAFQEHSAASGLVREVAGPKQQQLTLRLEQSGGRWLVSAVLPPPDPAED</sequence>
<dbReference type="SUPFAM" id="SSF56112">
    <property type="entry name" value="Protein kinase-like (PK-like)"/>
    <property type="match status" value="1"/>
</dbReference>
<dbReference type="Proteomes" id="UP000544090">
    <property type="component" value="Unassembled WGS sequence"/>
</dbReference>
<evidence type="ECO:0000313" key="5">
    <source>
        <dbReference type="Proteomes" id="UP000544090"/>
    </source>
</evidence>
<evidence type="ECO:0000256" key="1">
    <source>
        <dbReference type="PROSITE-ProRule" id="PRU10141"/>
    </source>
</evidence>
<feature type="region of interest" description="Disordered" evidence="2">
    <location>
        <begin position="357"/>
        <end position="380"/>
    </location>
</feature>
<feature type="region of interest" description="Disordered" evidence="2">
    <location>
        <begin position="1"/>
        <end position="28"/>
    </location>
</feature>
<dbReference type="PROSITE" id="PS50011">
    <property type="entry name" value="PROTEIN_KINASE_DOM"/>
    <property type="match status" value="1"/>
</dbReference>
<dbReference type="Pfam" id="PF00069">
    <property type="entry name" value="Pkinase"/>
    <property type="match status" value="1"/>
</dbReference>
<evidence type="ECO:0000259" key="3">
    <source>
        <dbReference type="PROSITE" id="PS50011"/>
    </source>
</evidence>
<dbReference type="InterPro" id="IPR011009">
    <property type="entry name" value="Kinase-like_dom_sf"/>
</dbReference>
<keyword evidence="4" id="KW-0418">Kinase</keyword>
<dbReference type="SMART" id="SM00220">
    <property type="entry name" value="S_TKc"/>
    <property type="match status" value="1"/>
</dbReference>
<dbReference type="Gene3D" id="1.10.510.10">
    <property type="entry name" value="Transferase(Phosphotransferase) domain 1"/>
    <property type="match status" value="1"/>
</dbReference>
<feature type="domain" description="Protein kinase" evidence="3">
    <location>
        <begin position="32"/>
        <end position="286"/>
    </location>
</feature>
<accession>A0A7X6HEF8</accession>
<feature type="compositionally biased region" description="Polar residues" evidence="2">
    <location>
        <begin position="1"/>
        <end position="12"/>
    </location>
</feature>
<gene>
    <name evidence="4" type="ORF">HGG74_10250</name>
</gene>
<dbReference type="GO" id="GO:0005524">
    <property type="term" value="F:ATP binding"/>
    <property type="evidence" value="ECO:0007669"/>
    <property type="project" value="UniProtKB-UniRule"/>
</dbReference>
<feature type="compositionally biased region" description="Low complexity" evidence="2">
    <location>
        <begin position="360"/>
        <end position="380"/>
    </location>
</feature>
<keyword evidence="4" id="KW-0808">Transferase</keyword>
<comment type="caution">
    <text evidence="4">The sequence shown here is derived from an EMBL/GenBank/DDBJ whole genome shotgun (WGS) entry which is preliminary data.</text>
</comment>
<keyword evidence="1" id="KW-0067">ATP-binding</keyword>
<dbReference type="GO" id="GO:0004674">
    <property type="term" value="F:protein serine/threonine kinase activity"/>
    <property type="evidence" value="ECO:0007669"/>
    <property type="project" value="TreeGrafter"/>
</dbReference>
<dbReference type="RefSeq" id="WP_168486259.1">
    <property type="nucleotide sequence ID" value="NZ_JAAZSQ010000008.1"/>
</dbReference>
<dbReference type="InterPro" id="IPR000719">
    <property type="entry name" value="Prot_kinase_dom"/>
</dbReference>
<reference evidence="4 5" key="1">
    <citation type="submission" date="2020-04" db="EMBL/GenBank/DDBJ databases">
        <title>Arthrobacter sp. nov.</title>
        <authorList>
            <person name="Liu S."/>
        </authorList>
    </citation>
    <scope>NUCLEOTIDE SEQUENCE [LARGE SCALE GENOMIC DNA]</scope>
    <source>
        <strain evidence="4 5">E918</strain>
    </source>
</reference>
<feature type="region of interest" description="Disordered" evidence="2">
    <location>
        <begin position="289"/>
        <end position="326"/>
    </location>
</feature>
<feature type="binding site" evidence="1">
    <location>
        <position position="60"/>
    </location>
    <ligand>
        <name>ATP</name>
        <dbReference type="ChEBI" id="CHEBI:30616"/>
    </ligand>
</feature>
<dbReference type="InterPro" id="IPR051681">
    <property type="entry name" value="Ser/Thr_Kinases-Pseudokinases"/>
</dbReference>